<feature type="signal peptide" evidence="1">
    <location>
        <begin position="1"/>
        <end position="35"/>
    </location>
</feature>
<evidence type="ECO:0000256" key="1">
    <source>
        <dbReference type="SAM" id="SignalP"/>
    </source>
</evidence>
<proteinExistence type="predicted"/>
<accession>A0A2U3B683</accession>
<name>A0A2U3B683_9VIBR</name>
<dbReference type="OrthoDB" id="5916363at2"/>
<sequence>MGLHITKLAQKIKLAQKVRLAVLCTVLLSSGSVLACEGSQPSSVVVQKSSEICSKLSGALDGITEQFLSLFRQAEDDEKRQKDHYWEKWAFNTENTPIISGKVDKNVVGLALWMPEDIDEAALSYDEWLESQGFQVSFAVGDKGKEPRVRFDYRWHDAHTPDVMFQVEVPF</sequence>
<protein>
    <submittedName>
        <fullName evidence="2">Uncharacterized protein</fullName>
    </submittedName>
</protein>
<dbReference type="AlphaFoldDB" id="A0A2U3B683"/>
<feature type="chain" id="PRO_5015439659" evidence="1">
    <location>
        <begin position="36"/>
        <end position="171"/>
    </location>
</feature>
<reference evidence="2 3" key="1">
    <citation type="submission" date="2018-05" db="EMBL/GenBank/DDBJ databases">
        <title>Vibrio limimaris sp. nov., isolated from marine sediment.</title>
        <authorList>
            <person name="Li C.-M."/>
        </authorList>
    </citation>
    <scope>NUCLEOTIDE SEQUENCE [LARGE SCALE GENOMIC DNA]</scope>
    <source>
        <strain evidence="2 3">E4404</strain>
    </source>
</reference>
<keyword evidence="3" id="KW-1185">Reference proteome</keyword>
<comment type="caution">
    <text evidence="2">The sequence shown here is derived from an EMBL/GenBank/DDBJ whole genome shotgun (WGS) entry which is preliminary data.</text>
</comment>
<dbReference type="RefSeq" id="WP_109320819.1">
    <property type="nucleotide sequence ID" value="NZ_QFWT01000010.1"/>
</dbReference>
<gene>
    <name evidence="2" type="ORF">DI392_16640</name>
</gene>
<keyword evidence="1" id="KW-0732">Signal</keyword>
<evidence type="ECO:0000313" key="3">
    <source>
        <dbReference type="Proteomes" id="UP000245362"/>
    </source>
</evidence>
<evidence type="ECO:0000313" key="2">
    <source>
        <dbReference type="EMBL" id="PWI32298.1"/>
    </source>
</evidence>
<dbReference type="Proteomes" id="UP000245362">
    <property type="component" value="Unassembled WGS sequence"/>
</dbReference>
<organism evidence="2 3">
    <name type="scientific">Vibrio albus</name>
    <dbReference type="NCBI Taxonomy" id="2200953"/>
    <lineage>
        <taxon>Bacteria</taxon>
        <taxon>Pseudomonadati</taxon>
        <taxon>Pseudomonadota</taxon>
        <taxon>Gammaproteobacteria</taxon>
        <taxon>Vibrionales</taxon>
        <taxon>Vibrionaceae</taxon>
        <taxon>Vibrio</taxon>
    </lineage>
</organism>
<dbReference type="EMBL" id="QFWT01000010">
    <property type="protein sequence ID" value="PWI32298.1"/>
    <property type="molecule type" value="Genomic_DNA"/>
</dbReference>